<keyword evidence="4" id="KW-0862">Zinc</keyword>
<evidence type="ECO:0000259" key="8">
    <source>
        <dbReference type="Pfam" id="PF05193"/>
    </source>
</evidence>
<name>A0A844XNB6_9SPHN</name>
<dbReference type="SUPFAM" id="SSF63411">
    <property type="entry name" value="LuxS/MPP-like metallohydrolase"/>
    <property type="match status" value="4"/>
</dbReference>
<feature type="domain" description="Peptidase M16 N-terminal" evidence="7">
    <location>
        <begin position="79"/>
        <end position="192"/>
    </location>
</feature>
<dbReference type="PANTHER" id="PTHR43690">
    <property type="entry name" value="NARDILYSIN"/>
    <property type="match status" value="1"/>
</dbReference>
<dbReference type="InterPro" id="IPR011249">
    <property type="entry name" value="Metalloenz_LuxS/M16"/>
</dbReference>
<gene>
    <name evidence="9" type="ORF">GRI69_01495</name>
</gene>
<evidence type="ECO:0000256" key="1">
    <source>
        <dbReference type="ARBA" id="ARBA00007261"/>
    </source>
</evidence>
<reference evidence="9 10" key="1">
    <citation type="submission" date="2019-12" db="EMBL/GenBank/DDBJ databases">
        <title>Genomic-based taxomic classification of the family Erythrobacteraceae.</title>
        <authorList>
            <person name="Xu L."/>
        </authorList>
    </citation>
    <scope>NUCLEOTIDE SEQUENCE [LARGE SCALE GENOMIC DNA]</scope>
    <source>
        <strain evidence="9 10">DSM 17792</strain>
    </source>
</reference>
<dbReference type="InterPro" id="IPR050626">
    <property type="entry name" value="Peptidase_M16"/>
</dbReference>
<proteinExistence type="inferred from homology"/>
<accession>A0A844XNB6</accession>
<dbReference type="Pfam" id="PF00675">
    <property type="entry name" value="Peptidase_M16"/>
    <property type="match status" value="1"/>
</dbReference>
<dbReference type="GO" id="GO:0008237">
    <property type="term" value="F:metallopeptidase activity"/>
    <property type="evidence" value="ECO:0007669"/>
    <property type="project" value="UniProtKB-KW"/>
</dbReference>
<dbReference type="AlphaFoldDB" id="A0A844XNB6"/>
<dbReference type="InterPro" id="IPR011765">
    <property type="entry name" value="Pept_M16_N"/>
</dbReference>
<evidence type="ECO:0000256" key="5">
    <source>
        <dbReference type="ARBA" id="ARBA00023049"/>
    </source>
</evidence>
<dbReference type="InterPro" id="IPR007863">
    <property type="entry name" value="Peptidase_M16_C"/>
</dbReference>
<evidence type="ECO:0000256" key="4">
    <source>
        <dbReference type="ARBA" id="ARBA00022833"/>
    </source>
</evidence>
<evidence type="ECO:0000313" key="9">
    <source>
        <dbReference type="EMBL" id="MXO46934.1"/>
    </source>
</evidence>
<organism evidence="9 10">
    <name type="scientific">Qipengyuania vulgaris</name>
    <dbReference type="NCBI Taxonomy" id="291985"/>
    <lineage>
        <taxon>Bacteria</taxon>
        <taxon>Pseudomonadati</taxon>
        <taxon>Pseudomonadota</taxon>
        <taxon>Alphaproteobacteria</taxon>
        <taxon>Sphingomonadales</taxon>
        <taxon>Erythrobacteraceae</taxon>
        <taxon>Qipengyuania</taxon>
    </lineage>
</organism>
<dbReference type="RefSeq" id="WP_160726550.1">
    <property type="nucleotide sequence ID" value="NZ_WTYC01000001.1"/>
</dbReference>
<dbReference type="Proteomes" id="UP000448199">
    <property type="component" value="Unassembled WGS sequence"/>
</dbReference>
<comment type="caution">
    <text evidence="9">The sequence shown here is derived from an EMBL/GenBank/DDBJ whole genome shotgun (WGS) entry which is preliminary data.</text>
</comment>
<evidence type="ECO:0000259" key="7">
    <source>
        <dbReference type="Pfam" id="PF00675"/>
    </source>
</evidence>
<dbReference type="Gene3D" id="3.30.830.10">
    <property type="entry name" value="Metalloenzyme, LuxS/M16 peptidase-like"/>
    <property type="match status" value="4"/>
</dbReference>
<feature type="domain" description="Peptidase M16 C-terminal" evidence="8">
    <location>
        <begin position="232"/>
        <end position="415"/>
    </location>
</feature>
<dbReference type="OrthoDB" id="9811314at2"/>
<feature type="chain" id="PRO_5032862636" evidence="6">
    <location>
        <begin position="28"/>
        <end position="979"/>
    </location>
</feature>
<evidence type="ECO:0000256" key="3">
    <source>
        <dbReference type="ARBA" id="ARBA00022801"/>
    </source>
</evidence>
<evidence type="ECO:0000256" key="2">
    <source>
        <dbReference type="ARBA" id="ARBA00022670"/>
    </source>
</evidence>
<dbReference type="PANTHER" id="PTHR43690:SF17">
    <property type="entry name" value="PROTEIN YHJJ"/>
    <property type="match status" value="1"/>
</dbReference>
<keyword evidence="2" id="KW-0645">Protease</keyword>
<evidence type="ECO:0000313" key="10">
    <source>
        <dbReference type="Proteomes" id="UP000448199"/>
    </source>
</evidence>
<feature type="domain" description="Peptidase M16 C-terminal" evidence="8">
    <location>
        <begin position="730"/>
        <end position="890"/>
    </location>
</feature>
<comment type="similarity">
    <text evidence="1">Belongs to the peptidase M16 family.</text>
</comment>
<dbReference type="EMBL" id="WTYC01000001">
    <property type="protein sequence ID" value="MXO46934.1"/>
    <property type="molecule type" value="Genomic_DNA"/>
</dbReference>
<dbReference type="GO" id="GO:0046872">
    <property type="term" value="F:metal ion binding"/>
    <property type="evidence" value="ECO:0007669"/>
    <property type="project" value="InterPro"/>
</dbReference>
<protein>
    <submittedName>
        <fullName evidence="9">Insulinase family protein</fullName>
    </submittedName>
</protein>
<keyword evidence="3" id="KW-0378">Hydrolase</keyword>
<keyword evidence="10" id="KW-1185">Reference proteome</keyword>
<feature type="signal peptide" evidence="6">
    <location>
        <begin position="1"/>
        <end position="27"/>
    </location>
</feature>
<sequence>MTDPLRAARRFAFVFPLLLLVPQTLPAQELERPESLQAETEVPWIYENSDVPQDEEWLFGELENGIRYGVRENGVPPGQVSIRVRIDAGSLYEEDNELGYAHLLEHLLFRESKYLGRAEAIPTWQRLGATFGSDTNAETSPTHTVYKLDLPDVNAQKLDESMRLISGMIREPVLSDANVRAEVPIVLAEKRERGGVGERVSERTLQTLFAGQRLAERITIGTEDSLNSASGQSVGEFYNRWYRPENTVISVVGDLDPLLFASMVEKYFSDWEVAGTPAEAPDFGDPVPPANADPANPVGEVAVIVEPTLPRGFTYGYFRPWRQVDDTVVYNEGRLQEQLALSLINRRLEARARAGGSYLYAQASESKISRSTHATLVQFAPLTEDWEAALEDVRGVIADALANPPTQEEMDRELAEMEVGYANMVEQRSVLAGSNYADDLVNAVDIREAIAAPETFLMVFNSMKAKATPQTVLEETRELFEGEVIRATYVTPEASDVSEAALKTALLEPVDAADNARLAAQDISFDDLPQIGTPGEVVAREPHGIGNVERIEFANGVTALLMANTHEPGRVAVKVRFGAGLRAFDPEDAPYIDLGQSALIQSGLGELGQEELDRISTGRKMGFEFGIEEGTFTFGAQTRRQDLADQLYLFAAKLGMPRWDPNPVARAKAAARLAYESYASSPGGVLNRDLEYYIYDENPIFRTASPQELENTSVEGFREVWEPILAQGPVEVLIFGDFDSEEAVQTLSRTFGALPDRQPIAPAVLDRAIEIAPAGETVVRYHKGEANQAAAVISWPTGGGMDEIRKSRQLAILTEVFSNRLLDAMREKAGASYSPSVQLDWPTDVDSGGSITGFAQLQPKDVPVFFAEADRIASELTQTPPTPDELARATEPLRNYYERISSGNYFYLLELEGSTQDPRRMQALRGLINDYSQTTPEAMLALAREYFGGADGWRMAVIPEGEQLATAAGGASVTAQSGR</sequence>
<keyword evidence="6" id="KW-0732">Signal</keyword>
<keyword evidence="5" id="KW-0482">Metalloprotease</keyword>
<dbReference type="GO" id="GO:0006508">
    <property type="term" value="P:proteolysis"/>
    <property type="evidence" value="ECO:0007669"/>
    <property type="project" value="UniProtKB-KW"/>
</dbReference>
<dbReference type="Pfam" id="PF05193">
    <property type="entry name" value="Peptidase_M16_C"/>
    <property type="match status" value="2"/>
</dbReference>
<evidence type="ECO:0000256" key="6">
    <source>
        <dbReference type="SAM" id="SignalP"/>
    </source>
</evidence>